<reference evidence="1 2" key="1">
    <citation type="submission" date="2018-06" db="EMBL/GenBank/DDBJ databases">
        <title>Comparative genomics reveals the genomic features of Rhizophagus irregularis, R. cerebriforme, R. diaphanum and Gigaspora rosea, and their symbiotic lifestyle signature.</title>
        <authorList>
            <person name="Morin E."/>
            <person name="San Clemente H."/>
            <person name="Chen E.C.H."/>
            <person name="De La Providencia I."/>
            <person name="Hainaut M."/>
            <person name="Kuo A."/>
            <person name="Kohler A."/>
            <person name="Murat C."/>
            <person name="Tang N."/>
            <person name="Roy S."/>
            <person name="Loubradou J."/>
            <person name="Henrissat B."/>
            <person name="Grigoriev I.V."/>
            <person name="Corradi N."/>
            <person name="Roux C."/>
            <person name="Martin F.M."/>
        </authorList>
    </citation>
    <scope>NUCLEOTIDE SEQUENCE [LARGE SCALE GENOMIC DNA]</scope>
    <source>
        <strain evidence="1 2">DAOM 227022</strain>
    </source>
</reference>
<keyword evidence="2" id="KW-1185">Reference proteome</keyword>
<sequence length="64" mass="7066">MANALNDNVTISPLDQNSPQLNILPSFNSLNITNNSSQVNLSEGLRIIIMPMNNSDHTYLIILL</sequence>
<proteinExistence type="predicted"/>
<evidence type="ECO:0000313" key="1">
    <source>
        <dbReference type="EMBL" id="RIA79283.1"/>
    </source>
</evidence>
<protein>
    <submittedName>
        <fullName evidence="1">Uncharacterized protein</fullName>
    </submittedName>
</protein>
<dbReference type="EMBL" id="QKYT01001402">
    <property type="protein sequence ID" value="RIA79283.1"/>
    <property type="molecule type" value="Genomic_DNA"/>
</dbReference>
<accession>A0A397RYL9</accession>
<dbReference type="Proteomes" id="UP000265703">
    <property type="component" value="Unassembled WGS sequence"/>
</dbReference>
<dbReference type="AlphaFoldDB" id="A0A397RYL9"/>
<name>A0A397RYL9_9GLOM</name>
<evidence type="ECO:0000313" key="2">
    <source>
        <dbReference type="Proteomes" id="UP000265703"/>
    </source>
</evidence>
<dbReference type="OrthoDB" id="2313461at2759"/>
<gene>
    <name evidence="1" type="ORF">C1645_841078</name>
</gene>
<organism evidence="1 2">
    <name type="scientific">Glomus cerebriforme</name>
    <dbReference type="NCBI Taxonomy" id="658196"/>
    <lineage>
        <taxon>Eukaryota</taxon>
        <taxon>Fungi</taxon>
        <taxon>Fungi incertae sedis</taxon>
        <taxon>Mucoromycota</taxon>
        <taxon>Glomeromycotina</taxon>
        <taxon>Glomeromycetes</taxon>
        <taxon>Glomerales</taxon>
        <taxon>Glomeraceae</taxon>
        <taxon>Glomus</taxon>
    </lineage>
</organism>
<comment type="caution">
    <text evidence="1">The sequence shown here is derived from an EMBL/GenBank/DDBJ whole genome shotgun (WGS) entry which is preliminary data.</text>
</comment>